<dbReference type="InterPro" id="IPR036249">
    <property type="entry name" value="Thioredoxin-like_sf"/>
</dbReference>
<comment type="caution">
    <text evidence="9">The sequence shown here is derived from an EMBL/GenBank/DDBJ whole genome shotgun (WGS) entry which is preliminary data.</text>
</comment>
<evidence type="ECO:0000256" key="7">
    <source>
        <dbReference type="ARBA" id="ARBA00023284"/>
    </source>
</evidence>
<dbReference type="CDD" id="cd02976">
    <property type="entry name" value="NrdH"/>
    <property type="match status" value="1"/>
</dbReference>
<protein>
    <recommendedName>
        <fullName evidence="3">Glutaredoxin-like protein NrdH</fullName>
    </recommendedName>
</protein>
<dbReference type="GO" id="GO:0045454">
    <property type="term" value="P:cell redox homeostasis"/>
    <property type="evidence" value="ECO:0007669"/>
    <property type="project" value="InterPro"/>
</dbReference>
<comment type="function">
    <text evidence="1">Electron transport system for the ribonucleotide reductase system NrdEF.</text>
</comment>
<evidence type="ECO:0000313" key="9">
    <source>
        <dbReference type="EMBL" id="OTA29839.1"/>
    </source>
</evidence>
<dbReference type="PANTHER" id="PTHR34386:SF1">
    <property type="entry name" value="GLUTAREDOXIN-LIKE PROTEIN NRDH"/>
    <property type="match status" value="1"/>
</dbReference>
<dbReference type="InterPro" id="IPR051548">
    <property type="entry name" value="Grx-like_ET"/>
</dbReference>
<dbReference type="InterPro" id="IPR011909">
    <property type="entry name" value="GlrX_NrdH"/>
</dbReference>
<keyword evidence="4" id="KW-0813">Transport</keyword>
<keyword evidence="7" id="KW-0676">Redox-active center</keyword>
<sequence length="78" mass="8607">MMVTVYSKSHCVQCNATKRQLAKLGVEYTEINLEQDAEALEKFKAAGFMQAPIVVAGDETWSGYRPDLLKKVAAEVNA</sequence>
<dbReference type="SUPFAM" id="SSF52833">
    <property type="entry name" value="Thioredoxin-like"/>
    <property type="match status" value="1"/>
</dbReference>
<dbReference type="PROSITE" id="PS51354">
    <property type="entry name" value="GLUTAREDOXIN_2"/>
    <property type="match status" value="1"/>
</dbReference>
<organism evidence="9 10">
    <name type="scientific">Alloscardovia macacae</name>
    <dbReference type="NCBI Taxonomy" id="1160091"/>
    <lineage>
        <taxon>Bacteria</taxon>
        <taxon>Bacillati</taxon>
        <taxon>Actinomycetota</taxon>
        <taxon>Actinomycetes</taxon>
        <taxon>Bifidobacteriales</taxon>
        <taxon>Bifidobacteriaceae</taxon>
        <taxon>Alloscardovia</taxon>
    </lineage>
</organism>
<evidence type="ECO:0000313" key="10">
    <source>
        <dbReference type="Proteomes" id="UP000243540"/>
    </source>
</evidence>
<proteinExistence type="inferred from homology"/>
<evidence type="ECO:0000256" key="2">
    <source>
        <dbReference type="ARBA" id="ARBA00007787"/>
    </source>
</evidence>
<dbReference type="Proteomes" id="UP000243540">
    <property type="component" value="Unassembled WGS sequence"/>
</dbReference>
<keyword evidence="6" id="KW-1015">Disulfide bond</keyword>
<dbReference type="Gene3D" id="3.40.30.10">
    <property type="entry name" value="Glutaredoxin"/>
    <property type="match status" value="1"/>
</dbReference>
<evidence type="ECO:0000256" key="3">
    <source>
        <dbReference type="ARBA" id="ARBA00017945"/>
    </source>
</evidence>
<dbReference type="EMBL" id="NEKC01000003">
    <property type="protein sequence ID" value="OTA29839.1"/>
    <property type="molecule type" value="Genomic_DNA"/>
</dbReference>
<evidence type="ECO:0000256" key="5">
    <source>
        <dbReference type="ARBA" id="ARBA00022982"/>
    </source>
</evidence>
<dbReference type="NCBIfam" id="TIGR02194">
    <property type="entry name" value="GlrX_NrdH"/>
    <property type="match status" value="1"/>
</dbReference>
<evidence type="ECO:0000259" key="8">
    <source>
        <dbReference type="Pfam" id="PF00462"/>
    </source>
</evidence>
<feature type="domain" description="Glutaredoxin" evidence="8">
    <location>
        <begin position="3"/>
        <end position="59"/>
    </location>
</feature>
<dbReference type="InterPro" id="IPR002109">
    <property type="entry name" value="Glutaredoxin"/>
</dbReference>
<reference evidence="9 10" key="1">
    <citation type="submission" date="2017-04" db="EMBL/GenBank/DDBJ databases">
        <title>Draft genome sequences of Alloscardovia macacae UMA81211 and UMA81212 isolated from the feces of a rhesus macaque (Macaca mulatta).</title>
        <authorList>
            <person name="Albert K."/>
            <person name="Sela D.A."/>
        </authorList>
    </citation>
    <scope>NUCLEOTIDE SEQUENCE [LARGE SCALE GENOMIC DNA]</scope>
    <source>
        <strain evidence="9 10">UMA81212</strain>
    </source>
</reference>
<evidence type="ECO:0000256" key="1">
    <source>
        <dbReference type="ARBA" id="ARBA00002292"/>
    </source>
</evidence>
<gene>
    <name evidence="9" type="ORF">B9T39_01800</name>
</gene>
<comment type="similarity">
    <text evidence="2">Belongs to the glutaredoxin family.</text>
</comment>
<dbReference type="AlphaFoldDB" id="A0A1Y2STZ2"/>
<dbReference type="GO" id="GO:0009055">
    <property type="term" value="F:electron transfer activity"/>
    <property type="evidence" value="ECO:0007669"/>
    <property type="project" value="TreeGrafter"/>
</dbReference>
<accession>A0A1Y2STZ2</accession>
<dbReference type="RefSeq" id="WP_169712320.1">
    <property type="nucleotide sequence ID" value="NZ_JBHLWS010000004.1"/>
</dbReference>
<dbReference type="Pfam" id="PF00462">
    <property type="entry name" value="Glutaredoxin"/>
    <property type="match status" value="1"/>
</dbReference>
<evidence type="ECO:0000256" key="6">
    <source>
        <dbReference type="ARBA" id="ARBA00023157"/>
    </source>
</evidence>
<keyword evidence="5" id="KW-0249">Electron transport</keyword>
<dbReference type="STRING" id="1160091.B9T39_01800"/>
<dbReference type="PANTHER" id="PTHR34386">
    <property type="entry name" value="GLUTAREDOXIN"/>
    <property type="match status" value="1"/>
</dbReference>
<evidence type="ECO:0000256" key="4">
    <source>
        <dbReference type="ARBA" id="ARBA00022448"/>
    </source>
</evidence>
<name>A0A1Y2STZ2_9BIFI</name>